<reference evidence="3 4" key="2">
    <citation type="journal article" date="2016" name="Environ. Microbiol. Rep.">
        <title>Metagenomic evidence for the presence of phototrophic Gemmatimonadetes bacteria in diverse environments.</title>
        <authorList>
            <person name="Zeng Y."/>
            <person name="Baumbach J."/>
            <person name="Barbosa E.G."/>
            <person name="Azevedo V."/>
            <person name="Zhang C."/>
            <person name="Koblizek M."/>
        </authorList>
    </citation>
    <scope>NUCLEOTIDE SEQUENCE [LARGE SCALE GENOMIC DNA]</scope>
    <source>
        <strain evidence="3 4">AP64</strain>
    </source>
</reference>
<dbReference type="eggNOG" id="COG2085">
    <property type="taxonomic scope" value="Bacteria"/>
</dbReference>
<dbReference type="AlphaFoldDB" id="A0A143BF90"/>
<dbReference type="InterPro" id="IPR028939">
    <property type="entry name" value="P5C_Rdtase_cat_N"/>
</dbReference>
<dbReference type="EMBL" id="CP011454">
    <property type="protein sequence ID" value="AMW03679.1"/>
    <property type="molecule type" value="Genomic_DNA"/>
</dbReference>
<evidence type="ECO:0000259" key="2">
    <source>
        <dbReference type="Pfam" id="PF03807"/>
    </source>
</evidence>
<dbReference type="STRING" id="1379270.GEMMAAP_00085"/>
<dbReference type="Proteomes" id="UP000076404">
    <property type="component" value="Chromosome"/>
</dbReference>
<evidence type="ECO:0000313" key="3">
    <source>
        <dbReference type="EMBL" id="AMW03679.1"/>
    </source>
</evidence>
<feature type="domain" description="Pyrroline-5-carboxylate reductase catalytic N-terminal" evidence="2">
    <location>
        <begin position="2"/>
        <end position="88"/>
    </location>
</feature>
<dbReference type="SUPFAM" id="SSF51735">
    <property type="entry name" value="NAD(P)-binding Rossmann-fold domains"/>
    <property type="match status" value="1"/>
</dbReference>
<dbReference type="KEGG" id="gph:GEMMAAP_00085"/>
<dbReference type="PANTHER" id="PTHR14239">
    <property type="entry name" value="DUDULIN-RELATED"/>
    <property type="match status" value="1"/>
</dbReference>
<protein>
    <recommendedName>
        <fullName evidence="2">Pyrroline-5-carboxylate reductase catalytic N-terminal domain-containing protein</fullName>
    </recommendedName>
</protein>
<dbReference type="InterPro" id="IPR051267">
    <property type="entry name" value="STEAP_metalloreductase"/>
</dbReference>
<evidence type="ECO:0000313" key="4">
    <source>
        <dbReference type="Proteomes" id="UP000076404"/>
    </source>
</evidence>
<dbReference type="InterPro" id="IPR036291">
    <property type="entry name" value="NAD(P)-bd_dom_sf"/>
</dbReference>
<accession>A0A143BF90</accession>
<dbReference type="OrthoDB" id="9786864at2"/>
<dbReference type="Gene3D" id="3.40.50.720">
    <property type="entry name" value="NAD(P)-binding Rossmann-like Domain"/>
    <property type="match status" value="1"/>
</dbReference>
<name>A0A143BF90_9BACT</name>
<dbReference type="Pfam" id="PF03807">
    <property type="entry name" value="F420_oxidored"/>
    <property type="match status" value="1"/>
</dbReference>
<reference evidence="3 4" key="1">
    <citation type="journal article" date="2014" name="Proc. Natl. Acad. Sci. U.S.A.">
        <title>Functional type 2 photosynthetic reaction centers found in the rare bacterial phylum Gemmatimonadetes.</title>
        <authorList>
            <person name="Zeng Y."/>
            <person name="Feng F."/>
            <person name="Medova H."/>
            <person name="Dean J."/>
            <person name="Koblizek M."/>
        </authorList>
    </citation>
    <scope>NUCLEOTIDE SEQUENCE [LARGE SCALE GENOMIC DNA]</scope>
    <source>
        <strain evidence="3 4">AP64</strain>
    </source>
</reference>
<keyword evidence="4" id="KW-1185">Reference proteome</keyword>
<evidence type="ECO:0000256" key="1">
    <source>
        <dbReference type="ARBA" id="ARBA00023002"/>
    </source>
</evidence>
<sequence>MTIAILGAGRVGTTLGRRFAAVGHTVVYGVRSPADPKHTDMPGPVLSLADAAQQAEMLVLTSAWVGAEETLRAAGSLNGKVLVDATNPIGPGMVLTHGTTDSGAEQVARWAPGARVVKAFNSIGMEVMANPVFANGSSVLWLCGDDAAACDTVSALAQSIGFEPVRLGPLVRARFLEPAALVWITASASLGREFSWGILRR</sequence>
<dbReference type="GO" id="GO:0016491">
    <property type="term" value="F:oxidoreductase activity"/>
    <property type="evidence" value="ECO:0007669"/>
    <property type="project" value="UniProtKB-KW"/>
</dbReference>
<dbReference type="PANTHER" id="PTHR14239:SF10">
    <property type="entry name" value="REDUCTASE"/>
    <property type="match status" value="1"/>
</dbReference>
<gene>
    <name evidence="3" type="ORF">GEMMAAP_00085</name>
</gene>
<organism evidence="3 4">
    <name type="scientific">Gemmatimonas phototrophica</name>
    <dbReference type="NCBI Taxonomy" id="1379270"/>
    <lineage>
        <taxon>Bacteria</taxon>
        <taxon>Pseudomonadati</taxon>
        <taxon>Gemmatimonadota</taxon>
        <taxon>Gemmatimonadia</taxon>
        <taxon>Gemmatimonadales</taxon>
        <taxon>Gemmatimonadaceae</taxon>
        <taxon>Gemmatimonas</taxon>
    </lineage>
</organism>
<proteinExistence type="predicted"/>
<keyword evidence="1" id="KW-0560">Oxidoreductase</keyword>